<feature type="compositionally biased region" description="Polar residues" evidence="3">
    <location>
        <begin position="697"/>
        <end position="708"/>
    </location>
</feature>
<dbReference type="AlphaFoldDB" id="A0A0X8HST3"/>
<dbReference type="STRING" id="45286.A0A0X8HST3"/>
<feature type="compositionally biased region" description="Polar residues" evidence="3">
    <location>
        <begin position="640"/>
        <end position="654"/>
    </location>
</feature>
<dbReference type="Pfam" id="PF12757">
    <property type="entry name" value="Eisosome1"/>
    <property type="match status" value="1"/>
</dbReference>
<evidence type="ECO:0000313" key="5">
    <source>
        <dbReference type="Proteomes" id="UP000243052"/>
    </source>
</evidence>
<accession>A0A0X8HST3</accession>
<feature type="coiled-coil region" evidence="2">
    <location>
        <begin position="392"/>
        <end position="593"/>
    </location>
</feature>
<dbReference type="PANTHER" id="PTHR28298">
    <property type="entry name" value="EISOSOME PROTEIN 1"/>
    <property type="match status" value="1"/>
</dbReference>
<dbReference type="Proteomes" id="UP000243052">
    <property type="component" value="Chromosome iv"/>
</dbReference>
<evidence type="ECO:0000256" key="3">
    <source>
        <dbReference type="SAM" id="MobiDB-lite"/>
    </source>
</evidence>
<dbReference type="GO" id="GO:0070941">
    <property type="term" value="P:eisosome assembly"/>
    <property type="evidence" value="ECO:0007669"/>
    <property type="project" value="TreeGrafter"/>
</dbReference>
<dbReference type="RefSeq" id="XP_017987853.1">
    <property type="nucleotide sequence ID" value="XM_018132364.1"/>
</dbReference>
<evidence type="ECO:0000256" key="2">
    <source>
        <dbReference type="SAM" id="Coils"/>
    </source>
</evidence>
<feature type="compositionally biased region" description="Basic and acidic residues" evidence="3">
    <location>
        <begin position="105"/>
        <end position="116"/>
    </location>
</feature>
<comment type="similarity">
    <text evidence="1">Belongs to the EIS1 family.</text>
</comment>
<feature type="region of interest" description="Disordered" evidence="3">
    <location>
        <begin position="1"/>
        <end position="30"/>
    </location>
</feature>
<dbReference type="EMBL" id="CP014244">
    <property type="protein sequence ID" value="AMD20857.1"/>
    <property type="molecule type" value="Genomic_DNA"/>
</dbReference>
<keyword evidence="5" id="KW-1185">Reference proteome</keyword>
<feature type="region of interest" description="Disordered" evidence="3">
    <location>
        <begin position="105"/>
        <end position="124"/>
    </location>
</feature>
<organism evidence="4 5">
    <name type="scientific">Eremothecium sinecaudum</name>
    <dbReference type="NCBI Taxonomy" id="45286"/>
    <lineage>
        <taxon>Eukaryota</taxon>
        <taxon>Fungi</taxon>
        <taxon>Dikarya</taxon>
        <taxon>Ascomycota</taxon>
        <taxon>Saccharomycotina</taxon>
        <taxon>Saccharomycetes</taxon>
        <taxon>Saccharomycetales</taxon>
        <taxon>Saccharomycetaceae</taxon>
        <taxon>Eremothecium</taxon>
    </lineage>
</organism>
<keyword evidence="2" id="KW-0175">Coiled coil</keyword>
<dbReference type="InterPro" id="IPR024527">
    <property type="entry name" value="Eisosome1"/>
</dbReference>
<reference evidence="4 5" key="1">
    <citation type="submission" date="2016-01" db="EMBL/GenBank/DDBJ databases">
        <title>Genome sequence of the yeast Holleya sinecauda.</title>
        <authorList>
            <person name="Dietrich F.S."/>
        </authorList>
    </citation>
    <scope>NUCLEOTIDE SEQUENCE [LARGE SCALE GENOMIC DNA]</scope>
    <source>
        <strain evidence="4 5">ATCC 58844</strain>
    </source>
</reference>
<feature type="region of interest" description="Disordered" evidence="3">
    <location>
        <begin position="629"/>
        <end position="814"/>
    </location>
</feature>
<feature type="compositionally biased region" description="Low complexity" evidence="3">
    <location>
        <begin position="655"/>
        <end position="669"/>
    </location>
</feature>
<gene>
    <name evidence="4" type="ORF">AW171_hschr42775</name>
</gene>
<feature type="compositionally biased region" description="Polar residues" evidence="3">
    <location>
        <begin position="776"/>
        <end position="798"/>
    </location>
</feature>
<name>A0A0X8HST3_9SACH</name>
<dbReference type="GeneID" id="28724122"/>
<dbReference type="OrthoDB" id="4070583at2759"/>
<dbReference type="PANTHER" id="PTHR28298:SF1">
    <property type="entry name" value="EISOSOME PROTEIN 1"/>
    <property type="match status" value="1"/>
</dbReference>
<sequence>MSVVSAGEGHGAINNHGQRRSAYQTDGKPLSKEALYRTQLKYGVYPTPANSVGLGLANSKSGSGAAATAAISNNKTNRKDQKVYMDRGASSAATRAHQEVPRSFDLLPKDSKPERKGSKKGRLGNMDISKVLSGAERAATKRLDERLNPEKPNYTYGLKTEGDYTRPNHYTLTSDHIGSLGARDNTNGQLEKDVDPAHYADFASSAALANRDHMPGKEFQRDVIEQHALSSDYYKGIDSRKVLALAQQRAQTRLKEIERDNPHTELFGNTEYNRAAVEIAKKHHQERQRLTGGKVNLGGGLWINADEVDHIAQEYVSPVLHDVDRRAVEQRAIDADIRQRSLTYNQKYAEWSKLQEEKLANDERLQREAHERHQLELSDVEQTFEGKHDELVYEKEQIIRKKQAELEKAQAAYEELARETEHIVATEQEAAQRELEEVKQAKASEIETLKAKRIETLEPLEDELEESRRHEEELIQERYRAQEELGISSHHLESDRAECAELEQKVAESNLKLQEQQEEVLALTSAEAELEKEITALSAMVEDAEQQVLQTSKALTEKEMELETLLSERKAELDKVELKLQQEKAVLAVTNDNLVHLRQGQLLPEQKFPDIMSENYTVQDSADTGIHSAAQSGAKPTVRISEQQQTAVHSGATTSEQQQQSSYQRQNPSGLSAKSARPESNVMNREQRTSGKPMRSDSGNVHYMTNSRSQKKSSPLGKFINKIMPKKKSDPSSKSSKRLQNSRGVNTSGSKHTLRPVSSSSNAQQTMPASNAHAVPSSSYNNPVHGSSSLRPQSSNQPIVGGSQRARAATDDVEIDDVQEILEPGAKKKKESLFTEVF</sequence>
<evidence type="ECO:0000313" key="4">
    <source>
        <dbReference type="EMBL" id="AMD20857.1"/>
    </source>
</evidence>
<protein>
    <submittedName>
        <fullName evidence="4">HDR115Cp</fullName>
    </submittedName>
</protein>
<proteinExistence type="inferred from homology"/>
<evidence type="ECO:0000256" key="1">
    <source>
        <dbReference type="ARBA" id="ARBA00008528"/>
    </source>
</evidence>
<feature type="compositionally biased region" description="Polar residues" evidence="3">
    <location>
        <begin position="738"/>
        <end position="769"/>
    </location>
</feature>